<sequence length="147" mass="14793">MQAGKNATGGAKEAAANVAATAKCSAEKSKATVDEKMEQVKAHDPAQKEMATKKKEDRIRQADREEQEARARNAAAKGGTGAMGGMGHTTGNNPTSALPGHGTGQPGGRGNEGVVGSHPTGTNTAGTGRTTAHDPRVDGYGTGGART</sequence>
<evidence type="ECO:0000313" key="3">
    <source>
        <dbReference type="EMBL" id="QBX99293.1"/>
    </source>
</evidence>
<organism evidence="3">
    <name type="scientific">Betula platyphylla</name>
    <name type="common">Asian white birch</name>
    <dbReference type="NCBI Taxonomy" id="78630"/>
    <lineage>
        <taxon>Eukaryota</taxon>
        <taxon>Viridiplantae</taxon>
        <taxon>Streptophyta</taxon>
        <taxon>Embryophyta</taxon>
        <taxon>Tracheophyta</taxon>
        <taxon>Spermatophyta</taxon>
        <taxon>Magnoliopsida</taxon>
        <taxon>eudicotyledons</taxon>
        <taxon>Gunneridae</taxon>
        <taxon>Pentapetalae</taxon>
        <taxon>rosids</taxon>
        <taxon>fabids</taxon>
        <taxon>Fagales</taxon>
        <taxon>Betulaceae</taxon>
        <taxon>Betula</taxon>
    </lineage>
</organism>
<feature type="compositionally biased region" description="Gly residues" evidence="2">
    <location>
        <begin position="78"/>
        <end position="88"/>
    </location>
</feature>
<reference evidence="3" key="1">
    <citation type="submission" date="2018-10" db="EMBL/GenBank/DDBJ databases">
        <authorList>
            <person name="Wen X."/>
            <person name="Wang Y."/>
        </authorList>
    </citation>
    <scope>NUCLEOTIDE SEQUENCE</scope>
</reference>
<feature type="compositionally biased region" description="Basic and acidic residues" evidence="2">
    <location>
        <begin position="26"/>
        <end position="71"/>
    </location>
</feature>
<feature type="region of interest" description="Disordered" evidence="2">
    <location>
        <begin position="26"/>
        <end position="147"/>
    </location>
</feature>
<accession>A0A4D6C911</accession>
<protein>
    <submittedName>
        <fullName evidence="3">LEA1</fullName>
    </submittedName>
</protein>
<comment type="similarity">
    <text evidence="1">Belongs to the LEA type 1 family.</text>
</comment>
<dbReference type="AlphaFoldDB" id="A0A4D6C911"/>
<dbReference type="PANTHER" id="PTHR33493">
    <property type="entry name" value="LATE EMBRYOGENESIS ABUNDANT PROTEIN 6-RELATED"/>
    <property type="match status" value="1"/>
</dbReference>
<dbReference type="Pfam" id="PF03760">
    <property type="entry name" value="LEA_1"/>
    <property type="match status" value="1"/>
</dbReference>
<name>A0A4D6C911_BETPL</name>
<evidence type="ECO:0000256" key="1">
    <source>
        <dbReference type="ARBA" id="ARBA00010975"/>
    </source>
</evidence>
<dbReference type="InterPro" id="IPR005513">
    <property type="entry name" value="LEA_1"/>
</dbReference>
<feature type="compositionally biased region" description="Gly residues" evidence="2">
    <location>
        <begin position="101"/>
        <end position="113"/>
    </location>
</feature>
<dbReference type="EMBL" id="MK112039">
    <property type="protein sequence ID" value="QBX99293.1"/>
    <property type="molecule type" value="mRNA"/>
</dbReference>
<dbReference type="GO" id="GO:0009793">
    <property type="term" value="P:embryo development ending in seed dormancy"/>
    <property type="evidence" value="ECO:0007669"/>
    <property type="project" value="InterPro"/>
</dbReference>
<dbReference type="PANTHER" id="PTHR33493:SF2">
    <property type="entry name" value="LATE EMBRYOGENESIS ABUNDANT PROTEIN 46"/>
    <property type="match status" value="1"/>
</dbReference>
<feature type="compositionally biased region" description="Low complexity" evidence="2">
    <location>
        <begin position="120"/>
        <end position="130"/>
    </location>
</feature>
<evidence type="ECO:0000256" key="2">
    <source>
        <dbReference type="SAM" id="MobiDB-lite"/>
    </source>
</evidence>
<proteinExistence type="evidence at transcript level"/>